<gene>
    <name evidence="2" type="ORF">BFG04_04675</name>
</gene>
<dbReference type="Proteomes" id="UP000189728">
    <property type="component" value="Unassembled WGS sequence"/>
</dbReference>
<dbReference type="Pfam" id="PF02872">
    <property type="entry name" value="5_nucleotid_C"/>
    <property type="match status" value="1"/>
</dbReference>
<dbReference type="RefSeq" id="WP_069636988.1">
    <property type="nucleotide sequence ID" value="NZ_CP012546.1"/>
</dbReference>
<sequence length="82" mass="9680">MNSGVIRGNKLYKAGTILTRKDIVAEIPFLDTIILTKIKGSNIFNIIKDFESIEEDKYNHSFLFMVSTDYYVKRYYRLKHLK</sequence>
<comment type="caution">
    <text evidence="2">The sequence shown here is derived from an EMBL/GenBank/DDBJ whole genome shotgun (WGS) entry which is preliminary data.</text>
</comment>
<dbReference type="GO" id="GO:0016787">
    <property type="term" value="F:hydrolase activity"/>
    <property type="evidence" value="ECO:0007669"/>
    <property type="project" value="InterPro"/>
</dbReference>
<evidence type="ECO:0000259" key="1">
    <source>
        <dbReference type="Pfam" id="PF02872"/>
    </source>
</evidence>
<reference evidence="2 3" key="1">
    <citation type="submission" date="2016-08" db="EMBL/GenBank/DDBJ databases">
        <title>Campylobacter species from sea mammals.</title>
        <authorList>
            <person name="Gilbert M.J."/>
            <person name="Byrne B.A."/>
            <person name="Zomer A.L."/>
            <person name="Wagenaar J.A."/>
        </authorList>
    </citation>
    <scope>NUCLEOTIDE SEQUENCE [LARGE SCALE GENOMIC DNA]</scope>
    <source>
        <strain evidence="2 3">1105248</strain>
    </source>
</reference>
<evidence type="ECO:0000313" key="2">
    <source>
        <dbReference type="EMBL" id="OPA76384.1"/>
    </source>
</evidence>
<protein>
    <recommendedName>
        <fullName evidence="1">5'-Nucleotidase C-terminal domain-containing protein</fullName>
    </recommendedName>
</protein>
<evidence type="ECO:0000313" key="3">
    <source>
        <dbReference type="Proteomes" id="UP000189728"/>
    </source>
</evidence>
<dbReference type="AlphaFoldDB" id="A0AAX0L9L5"/>
<feature type="domain" description="5'-Nucleotidase C-terminal" evidence="1">
    <location>
        <begin position="1"/>
        <end position="63"/>
    </location>
</feature>
<proteinExistence type="predicted"/>
<name>A0AAX0L9L5_9BACT</name>
<organism evidence="2 3">
    <name type="scientific">Campylobacter pinnipediorum subsp. pinnipediorum</name>
    <dbReference type="NCBI Taxonomy" id="1660067"/>
    <lineage>
        <taxon>Bacteria</taxon>
        <taxon>Pseudomonadati</taxon>
        <taxon>Campylobacterota</taxon>
        <taxon>Epsilonproteobacteria</taxon>
        <taxon>Campylobacterales</taxon>
        <taxon>Campylobacteraceae</taxon>
        <taxon>Campylobacter</taxon>
    </lineage>
</organism>
<dbReference type="GO" id="GO:0009166">
    <property type="term" value="P:nucleotide catabolic process"/>
    <property type="evidence" value="ECO:0007669"/>
    <property type="project" value="InterPro"/>
</dbReference>
<dbReference type="InterPro" id="IPR036907">
    <property type="entry name" value="5'-Nucleotdase_C_sf"/>
</dbReference>
<dbReference type="InterPro" id="IPR008334">
    <property type="entry name" value="5'-Nucleotdase_C"/>
</dbReference>
<accession>A0AAX0L9L5</accession>
<dbReference type="SUPFAM" id="SSF55816">
    <property type="entry name" value="5'-nucleotidase (syn. UDP-sugar hydrolase), C-terminal domain"/>
    <property type="match status" value="1"/>
</dbReference>
<dbReference type="EMBL" id="MCRK01000039">
    <property type="protein sequence ID" value="OPA76384.1"/>
    <property type="molecule type" value="Genomic_DNA"/>
</dbReference>